<dbReference type="EMBL" id="CP008876">
    <property type="protein sequence ID" value="AIF66676.1"/>
    <property type="molecule type" value="Genomic_DNA"/>
</dbReference>
<dbReference type="RefSeq" id="WP_038560966.1">
    <property type="nucleotide sequence ID" value="NZ_CP008876.1"/>
</dbReference>
<dbReference type="InterPro" id="IPR008308">
    <property type="entry name" value="YpbB-like"/>
</dbReference>
<accession>A0A075LKN5</accession>
<dbReference type="AlphaFoldDB" id="A0A075LKN5"/>
<dbReference type="KEGG" id="tap:GZ22_08530"/>
<proteinExistence type="predicted"/>
<gene>
    <name evidence="2" type="ORF">GZ22_08530</name>
</gene>
<name>A0A075LKN5_9BACI</name>
<protein>
    <recommendedName>
        <fullName evidence="1">Helicase Helix-turn-helix domain-containing protein</fullName>
    </recommendedName>
</protein>
<dbReference type="InterPro" id="IPR029491">
    <property type="entry name" value="Helicase_HTH"/>
</dbReference>
<reference evidence="2 3" key="1">
    <citation type="submission" date="2014-07" db="EMBL/GenBank/DDBJ databases">
        <title>Complete genome sequence of a moderately halophilic bacterium Terribacillus aidingensis MP602, isolated from Cryptomeria fortunei in Tianmu mountain in China.</title>
        <authorList>
            <person name="Wang Y."/>
            <person name="Lu P."/>
            <person name="Zhang L."/>
        </authorList>
    </citation>
    <scope>NUCLEOTIDE SEQUENCE [LARGE SCALE GENOMIC DNA]</scope>
    <source>
        <strain evidence="2 3">MP602</strain>
    </source>
</reference>
<evidence type="ECO:0000313" key="2">
    <source>
        <dbReference type="EMBL" id="AIF66676.1"/>
    </source>
</evidence>
<dbReference type="Proteomes" id="UP000027980">
    <property type="component" value="Chromosome"/>
</dbReference>
<dbReference type="HOGENOM" id="CLU_066169_0_0_9"/>
<feature type="domain" description="Helicase Helix-turn-helix" evidence="1">
    <location>
        <begin position="234"/>
        <end position="322"/>
    </location>
</feature>
<sequence>MLLASIIIHAAQPIRQERSAASIYHLLQGKRSAQTLQDAHMYGLTNLFGIYPKLSRQIFDQVAANALQEEDQDNKKNMPYFNGMAYQSQTEPFLYRLLLLVQLLSNQTKGENRYIPVTDNLAIQHWIKQLYRQEQHHLEDWRNGVYEELYCLLEKLPQIQAELFVDRLTGYHHIGLTTLQLAEKYHVHDTDVLLYQTSTIHHLLQQAESNAAAFPYLAALMDKPQHKIRSITSTAQKTRTMLERGMSVEQIALVRGLTENTIKDHIVEITWLDGEALSSKFISDTDAAVILECAMQAGTNKLKQIHALLEGKYDYFQIRLALALRKEQEVKA</sequence>
<dbReference type="GeneID" id="34220843"/>
<dbReference type="Pfam" id="PF14493">
    <property type="entry name" value="HTH_40"/>
    <property type="match status" value="1"/>
</dbReference>
<dbReference type="PIRSF" id="PIRSF021350">
    <property type="entry name" value="UCP021350"/>
    <property type="match status" value="1"/>
</dbReference>
<evidence type="ECO:0000259" key="1">
    <source>
        <dbReference type="Pfam" id="PF14493"/>
    </source>
</evidence>
<evidence type="ECO:0000313" key="3">
    <source>
        <dbReference type="Proteomes" id="UP000027980"/>
    </source>
</evidence>
<organism evidence="2 3">
    <name type="scientific">Terribacillus saccharophilus</name>
    <dbReference type="NCBI Taxonomy" id="361277"/>
    <lineage>
        <taxon>Bacteria</taxon>
        <taxon>Bacillati</taxon>
        <taxon>Bacillota</taxon>
        <taxon>Bacilli</taxon>
        <taxon>Bacillales</taxon>
        <taxon>Bacillaceae</taxon>
        <taxon>Terribacillus</taxon>
    </lineage>
</organism>
<dbReference type="OrthoDB" id="2354672at2"/>